<dbReference type="PANTHER" id="PTHR30544">
    <property type="entry name" value="23S RRNA METHYLTRANSFERASE"/>
    <property type="match status" value="1"/>
</dbReference>
<feature type="binding site" evidence="12">
    <location>
        <begin position="172"/>
        <end position="173"/>
    </location>
    <ligand>
        <name>S-adenosyl-L-methionine</name>
        <dbReference type="ChEBI" id="CHEBI:59789"/>
    </ligand>
</feature>
<evidence type="ECO:0000256" key="3">
    <source>
        <dbReference type="ARBA" id="ARBA00022490"/>
    </source>
</evidence>
<dbReference type="Gene3D" id="1.10.150.530">
    <property type="match status" value="1"/>
</dbReference>
<dbReference type="GO" id="GO:0005737">
    <property type="term" value="C:cytoplasm"/>
    <property type="evidence" value="ECO:0007669"/>
    <property type="project" value="UniProtKB-SubCell"/>
</dbReference>
<feature type="binding site" evidence="12">
    <location>
        <position position="204"/>
    </location>
    <ligand>
        <name>S-adenosyl-L-methionine</name>
        <dbReference type="ChEBI" id="CHEBI:59789"/>
    </ligand>
</feature>
<evidence type="ECO:0000256" key="10">
    <source>
        <dbReference type="ARBA" id="ARBA00023004"/>
    </source>
</evidence>
<keyword evidence="8 12" id="KW-0819">tRNA processing</keyword>
<dbReference type="SFLD" id="SFLDS00029">
    <property type="entry name" value="Radical_SAM"/>
    <property type="match status" value="1"/>
</dbReference>
<evidence type="ECO:0000256" key="1">
    <source>
        <dbReference type="ARBA" id="ARBA00004496"/>
    </source>
</evidence>
<accession>A0A1G6MBX4</accession>
<dbReference type="STRING" id="604330.SAMN04489857_1878"/>
<dbReference type="InterPro" id="IPR058240">
    <property type="entry name" value="rSAM_sf"/>
</dbReference>
<keyword evidence="11 12" id="KW-0411">Iron-sulfur</keyword>
<feature type="binding site" evidence="12">
    <location>
        <position position="125"/>
    </location>
    <ligand>
        <name>[4Fe-4S] cluster</name>
        <dbReference type="ChEBI" id="CHEBI:49883"/>
        <note>4Fe-4S-S-AdoMet</note>
    </ligand>
</feature>
<comment type="catalytic activity">
    <reaction evidence="12">
        <text>adenosine(37) in tRNA + 2 reduced [2Fe-2S]-[ferredoxin] + 2 S-adenosyl-L-methionine = 2-methyladenosine(37) in tRNA + 5'-deoxyadenosine + L-methionine + 2 oxidized [2Fe-2S]-[ferredoxin] + S-adenosyl-L-homocysteine</text>
        <dbReference type="Rhea" id="RHEA:43332"/>
        <dbReference type="Rhea" id="RHEA-COMP:10000"/>
        <dbReference type="Rhea" id="RHEA-COMP:10001"/>
        <dbReference type="Rhea" id="RHEA-COMP:10162"/>
        <dbReference type="Rhea" id="RHEA-COMP:10485"/>
        <dbReference type="ChEBI" id="CHEBI:17319"/>
        <dbReference type="ChEBI" id="CHEBI:33737"/>
        <dbReference type="ChEBI" id="CHEBI:33738"/>
        <dbReference type="ChEBI" id="CHEBI:57844"/>
        <dbReference type="ChEBI" id="CHEBI:57856"/>
        <dbReference type="ChEBI" id="CHEBI:59789"/>
        <dbReference type="ChEBI" id="CHEBI:74411"/>
        <dbReference type="ChEBI" id="CHEBI:74497"/>
        <dbReference type="EC" id="2.1.1.192"/>
    </reaction>
</comment>
<evidence type="ECO:0000256" key="12">
    <source>
        <dbReference type="HAMAP-Rule" id="MF_01849"/>
    </source>
</evidence>
<dbReference type="GO" id="GO:0046872">
    <property type="term" value="F:metal ion binding"/>
    <property type="evidence" value="ECO:0007669"/>
    <property type="project" value="UniProtKB-KW"/>
</dbReference>
<gene>
    <name evidence="12" type="primary">rlmN</name>
    <name evidence="14" type="ORF">SAMN04487824_1205</name>
</gene>
<feature type="binding site" evidence="12">
    <location>
        <position position="303"/>
    </location>
    <ligand>
        <name>S-adenosyl-L-methionine</name>
        <dbReference type="ChEBI" id="CHEBI:59789"/>
    </ligand>
</feature>
<dbReference type="Gene3D" id="3.20.20.70">
    <property type="entry name" value="Aldolase class I"/>
    <property type="match status" value="1"/>
</dbReference>
<keyword evidence="7 12" id="KW-0949">S-adenosyl-L-methionine</keyword>
<comment type="caution">
    <text evidence="12">Lacks conserved residue(s) required for the propagation of feature annotation.</text>
</comment>
<evidence type="ECO:0000256" key="2">
    <source>
        <dbReference type="ARBA" id="ARBA00022485"/>
    </source>
</evidence>
<feature type="binding site" evidence="12">
    <location>
        <begin position="227"/>
        <end position="229"/>
    </location>
    <ligand>
        <name>S-adenosyl-L-methionine</name>
        <dbReference type="ChEBI" id="CHEBI:59789"/>
    </ligand>
</feature>
<comment type="function">
    <text evidence="12">Specifically methylates position 2 of adenine 2503 in 23S rRNA and position 2 of adenine 37 in tRNAs.</text>
</comment>
<dbReference type="PIRSF" id="PIRSF006004">
    <property type="entry name" value="CHP00048"/>
    <property type="match status" value="1"/>
</dbReference>
<keyword evidence="12" id="KW-1015">Disulfide bond</keyword>
<keyword evidence="6 12" id="KW-0808">Transferase</keyword>
<keyword evidence="3 12" id="KW-0963">Cytoplasm</keyword>
<dbReference type="InterPro" id="IPR048641">
    <property type="entry name" value="RlmN_N"/>
</dbReference>
<dbReference type="GO" id="GO:0070040">
    <property type="term" value="F:rRNA (adenine(2503)-C2-)-methyltransferase activity"/>
    <property type="evidence" value="ECO:0007669"/>
    <property type="project" value="UniProtKB-UniRule"/>
</dbReference>
<evidence type="ECO:0000313" key="14">
    <source>
        <dbReference type="EMBL" id="SDC53082.1"/>
    </source>
</evidence>
<feature type="active site" description="S-methylcysteine intermediate" evidence="12">
    <location>
        <position position="346"/>
    </location>
</feature>
<evidence type="ECO:0000256" key="5">
    <source>
        <dbReference type="ARBA" id="ARBA00022603"/>
    </source>
</evidence>
<dbReference type="GO" id="GO:0030488">
    <property type="term" value="P:tRNA methylation"/>
    <property type="evidence" value="ECO:0007669"/>
    <property type="project" value="UniProtKB-UniRule"/>
</dbReference>
<dbReference type="NCBIfam" id="TIGR00048">
    <property type="entry name" value="rRNA_mod_RlmN"/>
    <property type="match status" value="1"/>
</dbReference>
<keyword evidence="5 12" id="KW-0489">Methyltransferase</keyword>
<dbReference type="Pfam" id="PF04055">
    <property type="entry name" value="Radical_SAM"/>
    <property type="match status" value="1"/>
</dbReference>
<dbReference type="InterPro" id="IPR013785">
    <property type="entry name" value="Aldolase_TIM"/>
</dbReference>
<keyword evidence="4 12" id="KW-0698">rRNA processing</keyword>
<dbReference type="GO" id="GO:0070475">
    <property type="term" value="P:rRNA base methylation"/>
    <property type="evidence" value="ECO:0007669"/>
    <property type="project" value="UniProtKB-UniRule"/>
</dbReference>
<dbReference type="EMBL" id="FMZL01000020">
    <property type="protein sequence ID" value="SDC53082.1"/>
    <property type="molecule type" value="Genomic_DNA"/>
</dbReference>
<dbReference type="Pfam" id="PF21016">
    <property type="entry name" value="RlmN_N"/>
    <property type="match status" value="1"/>
</dbReference>
<keyword evidence="2 12" id="KW-0004">4Fe-4S</keyword>
<name>A0A1G6MBX4_9ACTN</name>
<dbReference type="RefSeq" id="WP_090847258.1">
    <property type="nucleotide sequence ID" value="NZ_FMZL01000020.1"/>
</dbReference>
<dbReference type="PANTHER" id="PTHR30544:SF5">
    <property type="entry name" value="RADICAL SAM CORE DOMAIN-CONTAINING PROTEIN"/>
    <property type="match status" value="1"/>
</dbReference>
<dbReference type="EC" id="2.1.1.192" evidence="12"/>
<dbReference type="GO" id="GO:0002935">
    <property type="term" value="F:tRNA (adenine(37)-C2)-methyltransferase activity"/>
    <property type="evidence" value="ECO:0007669"/>
    <property type="project" value="UniProtKB-UniRule"/>
</dbReference>
<dbReference type="PROSITE" id="PS51918">
    <property type="entry name" value="RADICAL_SAM"/>
    <property type="match status" value="1"/>
</dbReference>
<dbReference type="HAMAP" id="MF_01849">
    <property type="entry name" value="RNA_methyltr_RlmN"/>
    <property type="match status" value="1"/>
</dbReference>
<comment type="miscellaneous">
    <text evidence="12">Reaction proceeds by a ping-pong mechanism involving intermediate methylation of a conserved cysteine residue.</text>
</comment>
<dbReference type="AlphaFoldDB" id="A0A1G6MBX4"/>
<dbReference type="SFLD" id="SFLDG01062">
    <property type="entry name" value="methyltransferase_(Class_A)"/>
    <property type="match status" value="1"/>
</dbReference>
<keyword evidence="9 12" id="KW-0479">Metal-binding</keyword>
<dbReference type="GO" id="GO:0019843">
    <property type="term" value="F:rRNA binding"/>
    <property type="evidence" value="ECO:0007669"/>
    <property type="project" value="UniProtKB-UniRule"/>
</dbReference>
<comment type="cofactor">
    <cofactor evidence="12">
        <name>[4Fe-4S] cluster</name>
        <dbReference type="ChEBI" id="CHEBI:49883"/>
    </cofactor>
    <text evidence="12">Binds 1 [4Fe-4S] cluster. The cluster is coordinated with 3 cysteines and an exchangeable S-adenosyl-L-methionine.</text>
</comment>
<evidence type="ECO:0000256" key="7">
    <source>
        <dbReference type="ARBA" id="ARBA00022691"/>
    </source>
</evidence>
<evidence type="ECO:0000259" key="13">
    <source>
        <dbReference type="PROSITE" id="PS51918"/>
    </source>
</evidence>
<proteinExistence type="inferred from homology"/>
<protein>
    <recommendedName>
        <fullName evidence="12">Probable dual-specificity RNA methyltransferase RlmN</fullName>
        <ecNumber evidence="12">2.1.1.192</ecNumber>
    </recommendedName>
    <alternativeName>
        <fullName evidence="12">23S rRNA (adenine(2503)-C(2))-methyltransferase</fullName>
    </alternativeName>
    <alternativeName>
        <fullName evidence="12">23S rRNA m2A2503 methyltransferase</fullName>
    </alternativeName>
    <alternativeName>
        <fullName evidence="12">Ribosomal RNA large subunit methyltransferase N</fullName>
    </alternativeName>
    <alternativeName>
        <fullName evidence="12">tRNA (adenine(37)-C(2))-methyltransferase</fullName>
    </alternativeName>
    <alternativeName>
        <fullName evidence="12">tRNA m2A37 methyltransferase</fullName>
    </alternativeName>
</protein>
<reference evidence="15" key="1">
    <citation type="submission" date="2016-10" db="EMBL/GenBank/DDBJ databases">
        <authorList>
            <person name="Varghese N."/>
            <person name="Submissions S."/>
        </authorList>
    </citation>
    <scope>NUCLEOTIDE SEQUENCE [LARGE SCALE GENOMIC DNA]</scope>
    <source>
        <strain evidence="15">DSM 22619</strain>
    </source>
</reference>
<dbReference type="InterPro" id="IPR004383">
    <property type="entry name" value="rRNA_lsu_MTrfase_RlmN/Cfr"/>
</dbReference>
<sequence>MQDDNTRQPDQKTTNRPDIHSLSHKDLLALFEELGQPKFRAKQVEEWVWEKNASSFDDMTNLPKSLRAALSERCSMGGVKEVVKQVSQDGSRKYLLRYSDGVSVECVGMPSRGKLAVCASSQAGCAMGCAFCATGAAGLTRSLTAGEIYEQVMHVRDDFDTRVTSVVMMGQGEPFMNYDAVLGALRKLNSPEGAGIGARHLTVSTCGVIPMIKRFANEPEQFTLAVSLHSAVQRTRDMLMPGVKKYSLLHLYDVMGEYVDKTGRRPTYEYALIKGVNDTEEELASLCDFCRSNLAHVNLIQLNNVRGSKFQPASEARAQEFVRRLASVGVEATIRNSRGSDIDAACGQLRQNVERALRR</sequence>
<dbReference type="Proteomes" id="UP000198528">
    <property type="component" value="Unassembled WGS sequence"/>
</dbReference>
<dbReference type="SFLD" id="SFLDF00275">
    <property type="entry name" value="adenosine_C2_methyltransferase"/>
    <property type="match status" value="1"/>
</dbReference>
<dbReference type="GO" id="GO:0051539">
    <property type="term" value="F:4 iron, 4 sulfur cluster binding"/>
    <property type="evidence" value="ECO:0007669"/>
    <property type="project" value="UniProtKB-UniRule"/>
</dbReference>
<organism evidence="14 15">
    <name type="scientific">Parafannyhessea umbonata</name>
    <dbReference type="NCBI Taxonomy" id="604330"/>
    <lineage>
        <taxon>Bacteria</taxon>
        <taxon>Bacillati</taxon>
        <taxon>Actinomycetota</taxon>
        <taxon>Coriobacteriia</taxon>
        <taxon>Coriobacteriales</taxon>
        <taxon>Atopobiaceae</taxon>
        <taxon>Parafannyhessea</taxon>
    </lineage>
</organism>
<evidence type="ECO:0000256" key="6">
    <source>
        <dbReference type="ARBA" id="ARBA00022679"/>
    </source>
</evidence>
<dbReference type="InterPro" id="IPR040072">
    <property type="entry name" value="Methyltransferase_A"/>
</dbReference>
<comment type="similarity">
    <text evidence="12">Belongs to the radical SAM superfamily. RlmN family.</text>
</comment>
<keyword evidence="10 12" id="KW-0408">Iron</keyword>
<dbReference type="InterPro" id="IPR027492">
    <property type="entry name" value="RNA_MTrfase_RlmN"/>
</dbReference>
<dbReference type="FunFam" id="3.20.20.70:FF:000014">
    <property type="entry name" value="Probable dual-specificity RNA methyltransferase RlmN"/>
    <property type="match status" value="1"/>
</dbReference>
<evidence type="ECO:0000256" key="4">
    <source>
        <dbReference type="ARBA" id="ARBA00022552"/>
    </source>
</evidence>
<evidence type="ECO:0000256" key="9">
    <source>
        <dbReference type="ARBA" id="ARBA00022723"/>
    </source>
</evidence>
<comment type="catalytic activity">
    <reaction evidence="12">
        <text>adenosine(2503) in 23S rRNA + 2 reduced [2Fe-2S]-[ferredoxin] + 2 S-adenosyl-L-methionine = 2-methyladenosine(2503) in 23S rRNA + 5'-deoxyadenosine + L-methionine + 2 oxidized [2Fe-2S]-[ferredoxin] + S-adenosyl-L-homocysteine</text>
        <dbReference type="Rhea" id="RHEA:42916"/>
        <dbReference type="Rhea" id="RHEA-COMP:10000"/>
        <dbReference type="Rhea" id="RHEA-COMP:10001"/>
        <dbReference type="Rhea" id="RHEA-COMP:10152"/>
        <dbReference type="Rhea" id="RHEA-COMP:10282"/>
        <dbReference type="ChEBI" id="CHEBI:17319"/>
        <dbReference type="ChEBI" id="CHEBI:33737"/>
        <dbReference type="ChEBI" id="CHEBI:33738"/>
        <dbReference type="ChEBI" id="CHEBI:57844"/>
        <dbReference type="ChEBI" id="CHEBI:57856"/>
        <dbReference type="ChEBI" id="CHEBI:59789"/>
        <dbReference type="ChEBI" id="CHEBI:74411"/>
        <dbReference type="ChEBI" id="CHEBI:74497"/>
        <dbReference type="EC" id="2.1.1.192"/>
    </reaction>
</comment>
<comment type="subcellular location">
    <subcellularLocation>
        <location evidence="1 12">Cytoplasm</location>
    </subcellularLocation>
</comment>
<dbReference type="SUPFAM" id="SSF102114">
    <property type="entry name" value="Radical SAM enzymes"/>
    <property type="match status" value="1"/>
</dbReference>
<evidence type="ECO:0000313" key="15">
    <source>
        <dbReference type="Proteomes" id="UP000198528"/>
    </source>
</evidence>
<feature type="binding site" evidence="12">
    <location>
        <position position="132"/>
    </location>
    <ligand>
        <name>[4Fe-4S] cluster</name>
        <dbReference type="ChEBI" id="CHEBI:49883"/>
        <note>4Fe-4S-S-AdoMet</note>
    </ligand>
</feature>
<evidence type="ECO:0000256" key="11">
    <source>
        <dbReference type="ARBA" id="ARBA00023014"/>
    </source>
</evidence>
<feature type="domain" description="Radical SAM core" evidence="13">
    <location>
        <begin position="111"/>
        <end position="335"/>
    </location>
</feature>
<keyword evidence="15" id="KW-1185">Reference proteome</keyword>
<dbReference type="InterPro" id="IPR007197">
    <property type="entry name" value="rSAM"/>
</dbReference>
<feature type="active site" description="Proton acceptor" evidence="12">
    <location>
        <position position="105"/>
    </location>
</feature>
<evidence type="ECO:0000256" key="8">
    <source>
        <dbReference type="ARBA" id="ARBA00022694"/>
    </source>
</evidence>
<feature type="binding site" evidence="12">
    <location>
        <position position="129"/>
    </location>
    <ligand>
        <name>[4Fe-4S] cluster</name>
        <dbReference type="ChEBI" id="CHEBI:49883"/>
        <note>4Fe-4S-S-AdoMet</note>
    </ligand>
</feature>
<dbReference type="GO" id="GO:0000049">
    <property type="term" value="F:tRNA binding"/>
    <property type="evidence" value="ECO:0007669"/>
    <property type="project" value="UniProtKB-UniRule"/>
</dbReference>